<reference evidence="8" key="2">
    <citation type="journal article" date="2023" name="IMA Fungus">
        <title>Comparative genomic study of the Penicillium genus elucidates a diverse pangenome and 15 lateral gene transfer events.</title>
        <authorList>
            <person name="Petersen C."/>
            <person name="Sorensen T."/>
            <person name="Nielsen M.R."/>
            <person name="Sondergaard T.E."/>
            <person name="Sorensen J.L."/>
            <person name="Fitzpatrick D.A."/>
            <person name="Frisvad J.C."/>
            <person name="Nielsen K.L."/>
        </authorList>
    </citation>
    <scope>NUCLEOTIDE SEQUENCE</scope>
    <source>
        <strain evidence="8">IBT 34128</strain>
    </source>
</reference>
<dbReference type="GO" id="GO:0003677">
    <property type="term" value="F:DNA binding"/>
    <property type="evidence" value="ECO:0007669"/>
    <property type="project" value="UniProtKB-KW"/>
</dbReference>
<name>A0A9W9F9N3_9EURO</name>
<evidence type="ECO:0000256" key="6">
    <source>
        <dbReference type="ARBA" id="ARBA00023242"/>
    </source>
</evidence>
<keyword evidence="9" id="KW-1185">Reference proteome</keyword>
<proteinExistence type="predicted"/>
<evidence type="ECO:0000256" key="2">
    <source>
        <dbReference type="ARBA" id="ARBA00022833"/>
    </source>
</evidence>
<organism evidence="8 9">
    <name type="scientific">Penicillium alfredii</name>
    <dbReference type="NCBI Taxonomy" id="1506179"/>
    <lineage>
        <taxon>Eukaryota</taxon>
        <taxon>Fungi</taxon>
        <taxon>Dikarya</taxon>
        <taxon>Ascomycota</taxon>
        <taxon>Pezizomycotina</taxon>
        <taxon>Eurotiomycetes</taxon>
        <taxon>Eurotiomycetidae</taxon>
        <taxon>Eurotiales</taxon>
        <taxon>Aspergillaceae</taxon>
        <taxon>Penicillium</taxon>
    </lineage>
</organism>
<evidence type="ECO:0000259" key="7">
    <source>
        <dbReference type="PROSITE" id="PS50048"/>
    </source>
</evidence>
<dbReference type="EMBL" id="JAPMSZ010000007">
    <property type="protein sequence ID" value="KAJ5096131.1"/>
    <property type="molecule type" value="Genomic_DNA"/>
</dbReference>
<dbReference type="CDD" id="cd00067">
    <property type="entry name" value="GAL4"/>
    <property type="match status" value="1"/>
</dbReference>
<protein>
    <recommendedName>
        <fullName evidence="7">Zn(2)-C6 fungal-type domain-containing protein</fullName>
    </recommendedName>
</protein>
<dbReference type="RefSeq" id="XP_056511682.1">
    <property type="nucleotide sequence ID" value="XM_056656069.1"/>
</dbReference>
<dbReference type="InterPro" id="IPR001138">
    <property type="entry name" value="Zn2Cys6_DnaBD"/>
</dbReference>
<evidence type="ECO:0000256" key="1">
    <source>
        <dbReference type="ARBA" id="ARBA00022723"/>
    </source>
</evidence>
<dbReference type="Pfam" id="PF00172">
    <property type="entry name" value="Zn_clus"/>
    <property type="match status" value="1"/>
</dbReference>
<accession>A0A9W9F9N3</accession>
<dbReference type="PANTHER" id="PTHR36206">
    <property type="entry name" value="ASPERCRYPTIN BIOSYNTHESIS CLUSTER-SPECIFIC TRANSCRIPTION REGULATOR ATNN-RELATED"/>
    <property type="match status" value="1"/>
</dbReference>
<dbReference type="GO" id="GO:0008270">
    <property type="term" value="F:zinc ion binding"/>
    <property type="evidence" value="ECO:0007669"/>
    <property type="project" value="InterPro"/>
</dbReference>
<evidence type="ECO:0000256" key="3">
    <source>
        <dbReference type="ARBA" id="ARBA00023015"/>
    </source>
</evidence>
<keyword evidence="1" id="KW-0479">Metal-binding</keyword>
<dbReference type="Gene3D" id="4.10.240.10">
    <property type="entry name" value="Zn(2)-C6 fungal-type DNA-binding domain"/>
    <property type="match status" value="1"/>
</dbReference>
<dbReference type="Proteomes" id="UP001141434">
    <property type="component" value="Unassembled WGS sequence"/>
</dbReference>
<dbReference type="GO" id="GO:0000981">
    <property type="term" value="F:DNA-binding transcription factor activity, RNA polymerase II-specific"/>
    <property type="evidence" value="ECO:0007669"/>
    <property type="project" value="InterPro"/>
</dbReference>
<keyword evidence="6" id="KW-0539">Nucleus</keyword>
<evidence type="ECO:0000313" key="8">
    <source>
        <dbReference type="EMBL" id="KAJ5096131.1"/>
    </source>
</evidence>
<dbReference type="SUPFAM" id="SSF57701">
    <property type="entry name" value="Zn2/Cys6 DNA-binding domain"/>
    <property type="match status" value="1"/>
</dbReference>
<dbReference type="OrthoDB" id="2593732at2759"/>
<dbReference type="InterPro" id="IPR052360">
    <property type="entry name" value="Transcr_Regulatory_Proteins"/>
</dbReference>
<dbReference type="GeneID" id="81395237"/>
<dbReference type="AlphaFoldDB" id="A0A9W9F9N3"/>
<keyword evidence="5" id="KW-0804">Transcription</keyword>
<keyword evidence="2" id="KW-0862">Zinc</keyword>
<dbReference type="InterPro" id="IPR021858">
    <property type="entry name" value="Fun_TF"/>
</dbReference>
<reference evidence="8" key="1">
    <citation type="submission" date="2022-11" db="EMBL/GenBank/DDBJ databases">
        <authorList>
            <person name="Petersen C."/>
        </authorList>
    </citation>
    <scope>NUCLEOTIDE SEQUENCE</scope>
    <source>
        <strain evidence="8">IBT 34128</strain>
    </source>
</reference>
<evidence type="ECO:0000256" key="5">
    <source>
        <dbReference type="ARBA" id="ARBA00023163"/>
    </source>
</evidence>
<gene>
    <name evidence="8" type="ORF">NUU61_005487</name>
</gene>
<evidence type="ECO:0000256" key="4">
    <source>
        <dbReference type="ARBA" id="ARBA00023125"/>
    </source>
</evidence>
<dbReference type="InterPro" id="IPR036864">
    <property type="entry name" value="Zn2-C6_fun-type_DNA-bd_sf"/>
</dbReference>
<keyword evidence="4" id="KW-0238">DNA-binding</keyword>
<dbReference type="Pfam" id="PF11951">
    <property type="entry name" value="Fungal_trans_2"/>
    <property type="match status" value="1"/>
</dbReference>
<dbReference type="PROSITE" id="PS50048">
    <property type="entry name" value="ZN2_CY6_FUNGAL_2"/>
    <property type="match status" value="1"/>
</dbReference>
<sequence length="487" mass="55256">MDPDCRIRHKKCDEARPACHQCTRIGRKCDGYADTPDKRTRAWRVNIHSKAPSNTLISLVDVSQADLTPHERWYLDFFRNCTARQFASVFTNAFWGQLVHQVGEAQPAVRHAVISIGAIHWHCPVLKFAADATSFPLRQCNKALVHLQHNLVTDLSSRTRMETVLVSCLILVLLCFIQRDVRAVSCHLAAGFKLLDEWQKAQMNYSPLGPVLLQAFTQVHLHWAAATESNPASVPTAQFVAYHFPMMDIVEAAEEAGGFMVILGWLLLQTDSNSQPFGGTKMESASVMTLKKMHAWRSRIIRALTLRGESSPHTNPNVLFLDIWSEVIFIKIITDAHLEEGETRYDAYLPHFQRTIHLARQILIPAAHSPVPGFWARTGIISPLFFCALKCRDWNTRREALFLLSLWEHRPGIWSVSGTALAAARLIKHESEDLTPKDVVPETARIESLRVDFLPQECQVRLRYRHSPGLGAKWMGKDGWRSELMSY</sequence>
<feature type="domain" description="Zn(2)-C6 fungal-type" evidence="7">
    <location>
        <begin position="5"/>
        <end position="29"/>
    </location>
</feature>
<dbReference type="PANTHER" id="PTHR36206:SF13">
    <property type="entry name" value="TRANSCRIPTIONAL REGULATORY PROTEIN MOC3"/>
    <property type="match status" value="1"/>
</dbReference>
<evidence type="ECO:0000313" key="9">
    <source>
        <dbReference type="Proteomes" id="UP001141434"/>
    </source>
</evidence>
<keyword evidence="3" id="KW-0805">Transcription regulation</keyword>
<comment type="caution">
    <text evidence="8">The sequence shown here is derived from an EMBL/GenBank/DDBJ whole genome shotgun (WGS) entry which is preliminary data.</text>
</comment>